<evidence type="ECO:0000313" key="1">
    <source>
        <dbReference type="EMBL" id="SIQ26907.1"/>
    </source>
</evidence>
<evidence type="ECO:0000313" key="2">
    <source>
        <dbReference type="Proteomes" id="UP000186400"/>
    </source>
</evidence>
<accession>A0A1N6RDJ5</accession>
<dbReference type="STRING" id="159291.SAMN05920897_10666"/>
<proteinExistence type="predicted"/>
<dbReference type="InterPro" id="IPR024078">
    <property type="entry name" value="LmbE-like_dom_sf"/>
</dbReference>
<dbReference type="AlphaFoldDB" id="A0A1N6RDJ5"/>
<dbReference type="Gene3D" id="3.40.50.10320">
    <property type="entry name" value="LmbE-like"/>
    <property type="match status" value="1"/>
</dbReference>
<dbReference type="Proteomes" id="UP000186400">
    <property type="component" value="Unassembled WGS sequence"/>
</dbReference>
<name>A0A1N6RDJ5_9SPIO</name>
<gene>
    <name evidence="1" type="ORF">SAMN05920897_10666</name>
</gene>
<dbReference type="SUPFAM" id="SSF102588">
    <property type="entry name" value="LmbE-like"/>
    <property type="match status" value="1"/>
</dbReference>
<dbReference type="Pfam" id="PF02585">
    <property type="entry name" value="PIG-L"/>
    <property type="match status" value="1"/>
</dbReference>
<organism evidence="1 2">
    <name type="scientific">Alkalispirochaeta americana</name>
    <dbReference type="NCBI Taxonomy" id="159291"/>
    <lineage>
        <taxon>Bacteria</taxon>
        <taxon>Pseudomonadati</taxon>
        <taxon>Spirochaetota</taxon>
        <taxon>Spirochaetia</taxon>
        <taxon>Spirochaetales</taxon>
        <taxon>Spirochaetaceae</taxon>
        <taxon>Alkalispirochaeta</taxon>
    </lineage>
</organism>
<dbReference type="OrthoDB" id="368086at2"/>
<protein>
    <submittedName>
        <fullName evidence="1">N-acetylglucosaminyl deacetylase, LmbE family</fullName>
    </submittedName>
</protein>
<dbReference type="EMBL" id="FTMS01000006">
    <property type="protein sequence ID" value="SIQ26907.1"/>
    <property type="molecule type" value="Genomic_DNA"/>
</dbReference>
<sequence>MTGDKMTENGAEKGYSLARRFPDGAVRRGSLSRVMEEWTDEERWLFFSPHDDDLAIGGGLLMAAAAAEGVSQRARIVTDGRMGYTSVTGADEIVRVRQEETAASFRILGVSDYAWYGYPDSQLHLHLGRRAADRAGQGDPHSVAGFCGLQNSFTAELRSFRPNRVFIMSSADYHPDHKLVHQEVLISLFHAGGDIWPELGPPLEETPRVYEIAAYCPFVEDPDLEIRTGASLFEKKIASIEAFASQAQIAHLVEGLRRGGPVEYVRTFPFTFYDSRRYEKLFSSEER</sequence>
<dbReference type="RefSeq" id="WP_083943773.1">
    <property type="nucleotide sequence ID" value="NZ_FTMS01000006.1"/>
</dbReference>
<reference evidence="1 2" key="1">
    <citation type="submission" date="2017-01" db="EMBL/GenBank/DDBJ databases">
        <authorList>
            <person name="Mah S.A."/>
            <person name="Swanson W.J."/>
            <person name="Moy G.W."/>
            <person name="Vacquier V.D."/>
        </authorList>
    </citation>
    <scope>NUCLEOTIDE SEQUENCE [LARGE SCALE GENOMIC DNA]</scope>
    <source>
        <strain evidence="1 2">ASpG1</strain>
    </source>
</reference>
<keyword evidence="2" id="KW-1185">Reference proteome</keyword>
<dbReference type="InterPro" id="IPR003737">
    <property type="entry name" value="GlcNAc_PI_deacetylase-related"/>
</dbReference>